<comment type="caution">
    <text evidence="2">The sequence shown here is derived from an EMBL/GenBank/DDBJ whole genome shotgun (WGS) entry which is preliminary data.</text>
</comment>
<dbReference type="SUPFAM" id="SSF55804">
    <property type="entry name" value="Phoshotransferase/anion transport protein"/>
    <property type="match status" value="1"/>
</dbReference>
<accession>A0A1V4QFY2</accession>
<dbReference type="PANTHER" id="PTHR47738">
    <property type="entry name" value="PTS SYSTEM FRUCTOSE-LIKE EIIA COMPONENT-RELATED"/>
    <property type="match status" value="1"/>
</dbReference>
<dbReference type="EMBL" id="MUKB01000026">
    <property type="protein sequence ID" value="OPX18280.1"/>
    <property type="molecule type" value="Genomic_DNA"/>
</dbReference>
<dbReference type="InterPro" id="IPR016152">
    <property type="entry name" value="PTrfase/Anion_transptr"/>
</dbReference>
<evidence type="ECO:0000313" key="3">
    <source>
        <dbReference type="Proteomes" id="UP000191663"/>
    </source>
</evidence>
<evidence type="ECO:0000313" key="2">
    <source>
        <dbReference type="EMBL" id="OPX18280.1"/>
    </source>
</evidence>
<sequence>MLNRFLKKDKILFNFEARNFSDALRKMLKKSEETGVHEIINQISKREKLMSFITRKNFALPRIVLGHKKNTEVIIAINKKGIKLGQGTEPVKIIVLFLFSPKTDSAALIAQALRIFNDDNLREELIESEKPDEAINLIKEWESE</sequence>
<dbReference type="PROSITE" id="PS51094">
    <property type="entry name" value="PTS_EIIA_TYPE_2"/>
    <property type="match status" value="1"/>
</dbReference>
<gene>
    <name evidence="2" type="ORF">BXT86_02165</name>
</gene>
<protein>
    <recommendedName>
        <fullName evidence="1">PTS EIIA type-2 domain-containing protein</fullName>
    </recommendedName>
</protein>
<organism evidence="2 3">
    <name type="scientific">candidate division WOR-3 bacterium 4484_100</name>
    <dbReference type="NCBI Taxonomy" id="1936077"/>
    <lineage>
        <taxon>Bacteria</taxon>
        <taxon>Bacteria division WOR-3</taxon>
    </lineage>
</organism>
<dbReference type="Proteomes" id="UP000191663">
    <property type="component" value="Unassembled WGS sequence"/>
</dbReference>
<name>A0A1V4QFY2_UNCW3</name>
<dbReference type="InterPro" id="IPR002178">
    <property type="entry name" value="PTS_EIIA_type-2_dom"/>
</dbReference>
<evidence type="ECO:0000259" key="1">
    <source>
        <dbReference type="PROSITE" id="PS51094"/>
    </source>
</evidence>
<dbReference type="Gene3D" id="3.40.930.10">
    <property type="entry name" value="Mannitol-specific EII, Chain A"/>
    <property type="match status" value="1"/>
</dbReference>
<dbReference type="PANTHER" id="PTHR47738:SF1">
    <property type="entry name" value="NITROGEN REGULATORY PROTEIN"/>
    <property type="match status" value="1"/>
</dbReference>
<reference evidence="3" key="1">
    <citation type="submission" date="2017-01" db="EMBL/GenBank/DDBJ databases">
        <title>Novel pathways for hydrocarbon cycling and metabolic interdependencies in hydrothermal sediment communities.</title>
        <authorList>
            <person name="Dombrowski N."/>
            <person name="Seitz K."/>
            <person name="Teske A."/>
            <person name="Baker B."/>
        </authorList>
    </citation>
    <scope>NUCLEOTIDE SEQUENCE [LARGE SCALE GENOMIC DNA]</scope>
</reference>
<dbReference type="GO" id="GO:0030295">
    <property type="term" value="F:protein kinase activator activity"/>
    <property type="evidence" value="ECO:0007669"/>
    <property type="project" value="TreeGrafter"/>
</dbReference>
<proteinExistence type="predicted"/>
<dbReference type="AlphaFoldDB" id="A0A1V4QFY2"/>
<dbReference type="InterPro" id="IPR051541">
    <property type="entry name" value="PTS_SugarTrans_NitroReg"/>
</dbReference>
<dbReference type="Pfam" id="PF00359">
    <property type="entry name" value="PTS_EIIA_2"/>
    <property type="match status" value="1"/>
</dbReference>
<feature type="domain" description="PTS EIIA type-2" evidence="1">
    <location>
        <begin position="4"/>
        <end position="141"/>
    </location>
</feature>